<dbReference type="Gene3D" id="1.10.1670.10">
    <property type="entry name" value="Helix-hairpin-Helix base-excision DNA repair enzymes (C-terminal)"/>
    <property type="match status" value="1"/>
</dbReference>
<evidence type="ECO:0000313" key="13">
    <source>
        <dbReference type="Proteomes" id="UP001139226"/>
    </source>
</evidence>
<dbReference type="GO" id="GO:0006298">
    <property type="term" value="P:mismatch repair"/>
    <property type="evidence" value="ECO:0007669"/>
    <property type="project" value="TreeGrafter"/>
</dbReference>
<keyword evidence="6" id="KW-0378">Hydrolase</keyword>
<protein>
    <recommendedName>
        <fullName evidence="11">HhH-GPD domain-containing protein</fullName>
    </recommendedName>
</protein>
<feature type="domain" description="HhH-GPD" evidence="11">
    <location>
        <begin position="42"/>
        <end position="192"/>
    </location>
</feature>
<dbReference type="AlphaFoldDB" id="A0A9X1V694"/>
<dbReference type="SUPFAM" id="SSF48150">
    <property type="entry name" value="DNA-glycosylase"/>
    <property type="match status" value="1"/>
</dbReference>
<keyword evidence="4" id="KW-0479">Metal-binding</keyword>
<accession>A0A9X1V694</accession>
<dbReference type="GO" id="GO:0046872">
    <property type="term" value="F:metal ion binding"/>
    <property type="evidence" value="ECO:0007669"/>
    <property type="project" value="UniProtKB-KW"/>
</dbReference>
<dbReference type="Pfam" id="PF00730">
    <property type="entry name" value="HhH-GPD"/>
    <property type="match status" value="1"/>
</dbReference>
<keyword evidence="8" id="KW-0411">Iron-sulfur</keyword>
<dbReference type="PIRSF" id="PIRSF001435">
    <property type="entry name" value="Nth"/>
    <property type="match status" value="1"/>
</dbReference>
<dbReference type="Gene3D" id="1.10.340.30">
    <property type="entry name" value="Hypothetical protein, domain 2"/>
    <property type="match status" value="1"/>
</dbReference>
<comment type="function">
    <text evidence="2">Adenine glycosylase active on G-A mispairs. MutY also corrects error-prone DNA synthesis past GO lesions which are due to the oxidatively damaged form of guanine: 7,8-dihydro-8-oxoguanine (8-oxo-dGTP).</text>
</comment>
<name>A0A9X1V694_9FLAO</name>
<proteinExistence type="inferred from homology"/>
<evidence type="ECO:0000256" key="6">
    <source>
        <dbReference type="ARBA" id="ARBA00022801"/>
    </source>
</evidence>
<evidence type="ECO:0000259" key="11">
    <source>
        <dbReference type="SMART" id="SM00478"/>
    </source>
</evidence>
<dbReference type="GO" id="GO:0051539">
    <property type="term" value="F:4 iron, 4 sulfur cluster binding"/>
    <property type="evidence" value="ECO:0007669"/>
    <property type="project" value="InterPro"/>
</dbReference>
<evidence type="ECO:0000256" key="8">
    <source>
        <dbReference type="ARBA" id="ARBA00023014"/>
    </source>
</evidence>
<sequence length="217" mass="25723">MNQEKIIFFQDQILEWYYKNHRNYDWRKQPLNAYNVVISEILLQRTQANTVAKFYPVFLEKYPNWEKLIEANEKDLQKFLIPVGLNNQKGTRLFNLAQTVKKLKGVLPDNKDDIKKLPMIGQYIANAYETFILNKPAPLLDVNMARVLERYFQPRKLSDIRYDPFLQKISYKIIDHSEFKKLNWAILDYGALVCKARKPLCENCGLTSKCTYFNKIT</sequence>
<dbReference type="SMART" id="SM00525">
    <property type="entry name" value="FES"/>
    <property type="match status" value="1"/>
</dbReference>
<evidence type="ECO:0000313" key="12">
    <source>
        <dbReference type="EMBL" id="MCH4823694.1"/>
    </source>
</evidence>
<dbReference type="Proteomes" id="UP001139226">
    <property type="component" value="Unassembled WGS sequence"/>
</dbReference>
<dbReference type="EMBL" id="JAKVTV010000003">
    <property type="protein sequence ID" value="MCH4823694.1"/>
    <property type="molecule type" value="Genomic_DNA"/>
</dbReference>
<dbReference type="InterPro" id="IPR003265">
    <property type="entry name" value="HhH-GPD_domain"/>
</dbReference>
<evidence type="ECO:0000256" key="2">
    <source>
        <dbReference type="ARBA" id="ARBA00002933"/>
    </source>
</evidence>
<dbReference type="PANTHER" id="PTHR42944">
    <property type="entry name" value="ADENINE DNA GLYCOSYLASE"/>
    <property type="match status" value="1"/>
</dbReference>
<dbReference type="SMART" id="SM00478">
    <property type="entry name" value="ENDO3c"/>
    <property type="match status" value="1"/>
</dbReference>
<dbReference type="CDD" id="cd00056">
    <property type="entry name" value="ENDO3c"/>
    <property type="match status" value="1"/>
</dbReference>
<dbReference type="InterPro" id="IPR023170">
    <property type="entry name" value="HhH_base_excis_C"/>
</dbReference>
<keyword evidence="9" id="KW-0234">DNA repair</keyword>
<dbReference type="PROSITE" id="PS00764">
    <property type="entry name" value="ENDONUCLEASE_III_1"/>
    <property type="match status" value="1"/>
</dbReference>
<reference evidence="12" key="1">
    <citation type="submission" date="2022-03" db="EMBL/GenBank/DDBJ databases">
        <title>Gramella crocea sp. nov., isolated from activated sludge of a seafood processing plant.</title>
        <authorList>
            <person name="Zhang X."/>
        </authorList>
    </citation>
    <scope>NUCLEOTIDE SEQUENCE</scope>
    <source>
        <strain evidence="12">YJ019</strain>
    </source>
</reference>
<dbReference type="InterPro" id="IPR003651">
    <property type="entry name" value="Endonuclease3_FeS-loop_motif"/>
</dbReference>
<keyword evidence="5" id="KW-0227">DNA damage</keyword>
<keyword evidence="13" id="KW-1185">Reference proteome</keyword>
<dbReference type="InterPro" id="IPR011257">
    <property type="entry name" value="DNA_glycosylase"/>
</dbReference>
<dbReference type="GO" id="GO:0034039">
    <property type="term" value="F:8-oxo-7,8-dihydroguanine DNA N-glycosylase activity"/>
    <property type="evidence" value="ECO:0007669"/>
    <property type="project" value="TreeGrafter"/>
</dbReference>
<dbReference type="GO" id="GO:0006284">
    <property type="term" value="P:base-excision repair"/>
    <property type="evidence" value="ECO:0007669"/>
    <property type="project" value="InterPro"/>
</dbReference>
<evidence type="ECO:0000256" key="9">
    <source>
        <dbReference type="ARBA" id="ARBA00023204"/>
    </source>
</evidence>
<comment type="caution">
    <text evidence="12">The sequence shown here is derived from an EMBL/GenBank/DDBJ whole genome shotgun (WGS) entry which is preliminary data.</text>
</comment>
<dbReference type="RefSeq" id="WP_240713862.1">
    <property type="nucleotide sequence ID" value="NZ_JAKVTV010000003.1"/>
</dbReference>
<dbReference type="InterPro" id="IPR004035">
    <property type="entry name" value="Endouclease-III_FeS-bd_BS"/>
</dbReference>
<dbReference type="InterPro" id="IPR044298">
    <property type="entry name" value="MIG/MutY"/>
</dbReference>
<dbReference type="PANTHER" id="PTHR42944:SF1">
    <property type="entry name" value="ADENINE DNA GLYCOSYLASE"/>
    <property type="match status" value="1"/>
</dbReference>
<dbReference type="GO" id="GO:0000701">
    <property type="term" value="F:purine-specific mismatch base pair DNA N-glycosylase activity"/>
    <property type="evidence" value="ECO:0007669"/>
    <property type="project" value="TreeGrafter"/>
</dbReference>
<evidence type="ECO:0000256" key="10">
    <source>
        <dbReference type="ARBA" id="ARBA00023295"/>
    </source>
</evidence>
<organism evidence="12 13">
    <name type="scientific">Christiangramia lutea</name>
    <dbReference type="NCBI Taxonomy" id="1607951"/>
    <lineage>
        <taxon>Bacteria</taxon>
        <taxon>Pseudomonadati</taxon>
        <taxon>Bacteroidota</taxon>
        <taxon>Flavobacteriia</taxon>
        <taxon>Flavobacteriales</taxon>
        <taxon>Flavobacteriaceae</taxon>
        <taxon>Christiangramia</taxon>
    </lineage>
</organism>
<keyword evidence="7" id="KW-0408">Iron</keyword>
<comment type="cofactor">
    <cofactor evidence="1">
        <name>[4Fe-4S] cluster</name>
        <dbReference type="ChEBI" id="CHEBI:49883"/>
    </cofactor>
</comment>
<evidence type="ECO:0000256" key="4">
    <source>
        <dbReference type="ARBA" id="ARBA00022723"/>
    </source>
</evidence>
<keyword evidence="10" id="KW-0326">Glycosidase</keyword>
<evidence type="ECO:0000256" key="7">
    <source>
        <dbReference type="ARBA" id="ARBA00023004"/>
    </source>
</evidence>
<dbReference type="GO" id="GO:0035485">
    <property type="term" value="F:adenine/guanine mispair binding"/>
    <property type="evidence" value="ECO:0007669"/>
    <property type="project" value="TreeGrafter"/>
</dbReference>
<evidence type="ECO:0000256" key="1">
    <source>
        <dbReference type="ARBA" id="ARBA00001966"/>
    </source>
</evidence>
<comment type="similarity">
    <text evidence="3">Belongs to the Nth/MutY family.</text>
</comment>
<dbReference type="GO" id="GO:0032357">
    <property type="term" value="F:oxidized purine DNA binding"/>
    <property type="evidence" value="ECO:0007669"/>
    <property type="project" value="TreeGrafter"/>
</dbReference>
<gene>
    <name evidence="12" type="ORF">ML462_10980</name>
</gene>
<evidence type="ECO:0000256" key="3">
    <source>
        <dbReference type="ARBA" id="ARBA00008343"/>
    </source>
</evidence>
<evidence type="ECO:0000256" key="5">
    <source>
        <dbReference type="ARBA" id="ARBA00022763"/>
    </source>
</evidence>